<feature type="signal peptide" evidence="1">
    <location>
        <begin position="1"/>
        <end position="17"/>
    </location>
</feature>
<keyword evidence="1" id="KW-0732">Signal</keyword>
<dbReference type="PRINTS" id="PR01926">
    <property type="entry name" value="INTERLEUKIN9"/>
</dbReference>
<dbReference type="PANTHER" id="PTHR16926">
    <property type="entry name" value="INTERLEUKIN 9"/>
    <property type="match status" value="1"/>
</dbReference>
<protein>
    <submittedName>
        <fullName evidence="2">Interleukin 9</fullName>
    </submittedName>
</protein>
<accession>A0A4X1V3D4</accession>
<organism evidence="2 3">
    <name type="scientific">Sus scrofa</name>
    <name type="common">Pig</name>
    <dbReference type="NCBI Taxonomy" id="9823"/>
    <lineage>
        <taxon>Eukaryota</taxon>
        <taxon>Metazoa</taxon>
        <taxon>Chordata</taxon>
        <taxon>Craniata</taxon>
        <taxon>Vertebrata</taxon>
        <taxon>Euteleostomi</taxon>
        <taxon>Mammalia</taxon>
        <taxon>Eutheria</taxon>
        <taxon>Laurasiatheria</taxon>
        <taxon>Artiodactyla</taxon>
        <taxon>Suina</taxon>
        <taxon>Suidae</taxon>
        <taxon>Sus</taxon>
    </lineage>
</organism>
<feature type="chain" id="PRO_5044615315" evidence="1">
    <location>
        <begin position="18"/>
        <end position="141"/>
    </location>
</feature>
<dbReference type="InterPro" id="IPR020447">
    <property type="entry name" value="IL-9"/>
</dbReference>
<gene>
    <name evidence="2" type="primary">IL9</name>
</gene>
<dbReference type="Ensembl" id="ENSSSCT00035078353.1">
    <property type="protein sequence ID" value="ENSSSCP00035032102.1"/>
    <property type="gene ID" value="ENSSSCG00035058540.1"/>
</dbReference>
<sequence>MFPAVVLASALFLCSSASQGCMTLTGIKNVEHLINNLQKHPPAKCSCSPNVTDCLCLPIPSDNCTTACFQEGLSKMSNTTAKPELSLIFSKVKKTVEALKNNKCGDFSCEQPCNRTTVGNTLIFLRSLLESFQKERMRGRV</sequence>
<dbReference type="PANTHER" id="PTHR16926:SF1">
    <property type="entry name" value="INTERLEUKIN-9"/>
    <property type="match status" value="1"/>
</dbReference>
<proteinExistence type="predicted"/>
<dbReference type="Proteomes" id="UP000694720">
    <property type="component" value="Unplaced"/>
</dbReference>
<evidence type="ECO:0000313" key="2">
    <source>
        <dbReference type="Ensembl" id="ENSSSCP00070035652.1"/>
    </source>
</evidence>
<dbReference type="Ensembl" id="ENSSSCT00070042406.1">
    <property type="protein sequence ID" value="ENSSSCP00070035652.1"/>
    <property type="gene ID" value="ENSSSCG00070021336.1"/>
</dbReference>
<name>A0A4X1V3D4_PIG</name>
<dbReference type="AlphaFoldDB" id="A0A4X1V3D4"/>
<reference evidence="2 3" key="1">
    <citation type="submission" date="2017-08" db="EMBL/GenBank/DDBJ databases">
        <title>USMARCv1.0.</title>
        <authorList>
            <person name="Hannum G.I."/>
            <person name="Koren S."/>
            <person name="Schroeder S.G."/>
            <person name="Chin S.C."/>
            <person name="Nonneman D.J."/>
            <person name="Becker S.A."/>
            <person name="Rosen B.D."/>
            <person name="Bickhart D.M."/>
            <person name="Putnam N.H."/>
            <person name="Green R.E."/>
            <person name="Tuggle C.K."/>
            <person name="Liu H."/>
            <person name="Rohrer G.A."/>
            <person name="Warr A."/>
            <person name="Hall R."/>
            <person name="Kim K."/>
            <person name="Hume D.A."/>
            <person name="Talbot R."/>
            <person name="Chow W."/>
            <person name="Howe K."/>
            <person name="Schwartz A.S."/>
            <person name="Watson M."/>
            <person name="Archibald A.L."/>
            <person name="Phillippy A.M."/>
            <person name="Smith T.P.L."/>
        </authorList>
    </citation>
    <scope>NUCLEOTIDE SEQUENCE [LARGE SCALE GENOMIC DNA]</scope>
</reference>
<reference evidence="2" key="2">
    <citation type="submission" date="2025-05" db="UniProtKB">
        <authorList>
            <consortium name="Ensembl"/>
        </authorList>
    </citation>
    <scope>IDENTIFICATION</scope>
</reference>
<dbReference type="Proteomes" id="UP000314985">
    <property type="component" value="Chromosome 2"/>
</dbReference>
<evidence type="ECO:0000313" key="3">
    <source>
        <dbReference type="Proteomes" id="UP000314985"/>
    </source>
</evidence>
<evidence type="ECO:0000256" key="1">
    <source>
        <dbReference type="SAM" id="SignalP"/>
    </source>
</evidence>